<sequence length="206" mass="23076">MAVHDLSAPHVSEVVDYFTPKQQMACLAMGSSLMLPLHWSIMPTKRSPTHCGGSVMFPLLPVSRSARWEAALLAMNCSKILRHLYFSRRRGLCKITLNKVHPHCQWIPAACQPTEISFSNDKLVFTQSDMDKSNFFIDKNSKACIVDFEDVVLLPESFAGYTMNASDDPLVKKVAGYLRWSSFPNEYSMIKAGRILCIISDTTLGP</sequence>
<comment type="caution">
    <text evidence="1">The sequence shown here is derived from an EMBL/GenBank/DDBJ whole genome shotgun (WGS) entry which is preliminary data.</text>
</comment>
<dbReference type="Proteomes" id="UP001175227">
    <property type="component" value="Unassembled WGS sequence"/>
</dbReference>
<dbReference type="EMBL" id="JAUEPR010000019">
    <property type="protein sequence ID" value="KAK0476693.1"/>
    <property type="molecule type" value="Genomic_DNA"/>
</dbReference>
<organism evidence="1 2">
    <name type="scientific">Armillaria novae-zelandiae</name>
    <dbReference type="NCBI Taxonomy" id="153914"/>
    <lineage>
        <taxon>Eukaryota</taxon>
        <taxon>Fungi</taxon>
        <taxon>Dikarya</taxon>
        <taxon>Basidiomycota</taxon>
        <taxon>Agaricomycotina</taxon>
        <taxon>Agaricomycetes</taxon>
        <taxon>Agaricomycetidae</taxon>
        <taxon>Agaricales</taxon>
        <taxon>Marasmiineae</taxon>
        <taxon>Physalacriaceae</taxon>
        <taxon>Armillaria</taxon>
    </lineage>
</organism>
<evidence type="ECO:0000313" key="2">
    <source>
        <dbReference type="Proteomes" id="UP001175227"/>
    </source>
</evidence>
<accession>A0AA39P4A9</accession>
<keyword evidence="2" id="KW-1185">Reference proteome</keyword>
<reference evidence="1" key="1">
    <citation type="submission" date="2023-06" db="EMBL/GenBank/DDBJ databases">
        <authorList>
            <consortium name="Lawrence Berkeley National Laboratory"/>
            <person name="Ahrendt S."/>
            <person name="Sahu N."/>
            <person name="Indic B."/>
            <person name="Wong-Bajracharya J."/>
            <person name="Merenyi Z."/>
            <person name="Ke H.-M."/>
            <person name="Monk M."/>
            <person name="Kocsube S."/>
            <person name="Drula E."/>
            <person name="Lipzen A."/>
            <person name="Balint B."/>
            <person name="Henrissat B."/>
            <person name="Andreopoulos B."/>
            <person name="Martin F.M."/>
            <person name="Harder C.B."/>
            <person name="Rigling D."/>
            <person name="Ford K.L."/>
            <person name="Foster G.D."/>
            <person name="Pangilinan J."/>
            <person name="Papanicolaou A."/>
            <person name="Barry K."/>
            <person name="LaButti K."/>
            <person name="Viragh M."/>
            <person name="Koriabine M."/>
            <person name="Yan M."/>
            <person name="Riley R."/>
            <person name="Champramary S."/>
            <person name="Plett K.L."/>
            <person name="Tsai I.J."/>
            <person name="Slot J."/>
            <person name="Sipos G."/>
            <person name="Plett J."/>
            <person name="Nagy L.G."/>
            <person name="Grigoriev I.V."/>
        </authorList>
    </citation>
    <scope>NUCLEOTIDE SEQUENCE</scope>
    <source>
        <strain evidence="1">ICMP 16352</strain>
    </source>
</reference>
<evidence type="ECO:0000313" key="1">
    <source>
        <dbReference type="EMBL" id="KAK0476693.1"/>
    </source>
</evidence>
<protein>
    <submittedName>
        <fullName evidence="1">Uncharacterized protein</fullName>
    </submittedName>
</protein>
<dbReference type="AlphaFoldDB" id="A0AA39P4A9"/>
<name>A0AA39P4A9_9AGAR</name>
<gene>
    <name evidence="1" type="ORF">IW261DRAFT_324738</name>
</gene>
<proteinExistence type="predicted"/>